<evidence type="ECO:0000256" key="4">
    <source>
        <dbReference type="ARBA" id="ARBA00022737"/>
    </source>
</evidence>
<dbReference type="Gene3D" id="1.20.1560.10">
    <property type="entry name" value="ABC transporter type 1, transmembrane domain"/>
    <property type="match status" value="1"/>
</dbReference>
<dbReference type="SUPFAM" id="SSF90123">
    <property type="entry name" value="ABC transporter transmembrane region"/>
    <property type="match status" value="1"/>
</dbReference>
<evidence type="ECO:0000256" key="1">
    <source>
        <dbReference type="ARBA" id="ARBA00004127"/>
    </source>
</evidence>
<dbReference type="InterPro" id="IPR050173">
    <property type="entry name" value="ABC_transporter_C-like"/>
</dbReference>
<keyword evidence="2" id="KW-0813">Transport</keyword>
<organism evidence="11 12">
    <name type="scientific">Eumeta variegata</name>
    <name type="common">Bagworm moth</name>
    <name type="synonym">Eumeta japonica</name>
    <dbReference type="NCBI Taxonomy" id="151549"/>
    <lineage>
        <taxon>Eukaryota</taxon>
        <taxon>Metazoa</taxon>
        <taxon>Ecdysozoa</taxon>
        <taxon>Arthropoda</taxon>
        <taxon>Hexapoda</taxon>
        <taxon>Insecta</taxon>
        <taxon>Pterygota</taxon>
        <taxon>Neoptera</taxon>
        <taxon>Endopterygota</taxon>
        <taxon>Lepidoptera</taxon>
        <taxon>Glossata</taxon>
        <taxon>Ditrysia</taxon>
        <taxon>Tineoidea</taxon>
        <taxon>Psychidae</taxon>
        <taxon>Oiketicinae</taxon>
        <taxon>Eumeta</taxon>
    </lineage>
</organism>
<name>A0A4C1SX23_EUMVA</name>
<protein>
    <submittedName>
        <fullName evidence="11">Multidrug resistance-associated protein 1</fullName>
    </submittedName>
</protein>
<dbReference type="InterPro" id="IPR036640">
    <property type="entry name" value="ABC1_TM_sf"/>
</dbReference>
<comment type="caution">
    <text evidence="11">The sequence shown here is derived from an EMBL/GenBank/DDBJ whole genome shotgun (WGS) entry which is preliminary data.</text>
</comment>
<comment type="subcellular location">
    <subcellularLocation>
        <location evidence="1">Endomembrane system</location>
        <topology evidence="1">Multi-pass membrane protein</topology>
    </subcellularLocation>
</comment>
<feature type="domain" description="ABC transmembrane type-1" evidence="10">
    <location>
        <begin position="13"/>
        <end position="141"/>
    </location>
</feature>
<evidence type="ECO:0000256" key="6">
    <source>
        <dbReference type="ARBA" id="ARBA00022840"/>
    </source>
</evidence>
<evidence type="ECO:0000256" key="5">
    <source>
        <dbReference type="ARBA" id="ARBA00022741"/>
    </source>
</evidence>
<dbReference type="PROSITE" id="PS50929">
    <property type="entry name" value="ABC_TM1F"/>
    <property type="match status" value="1"/>
</dbReference>
<accession>A0A4C1SX23</accession>
<evidence type="ECO:0000313" key="11">
    <source>
        <dbReference type="EMBL" id="GBP05708.1"/>
    </source>
</evidence>
<feature type="transmembrane region" description="Helical" evidence="9">
    <location>
        <begin position="57"/>
        <end position="79"/>
    </location>
</feature>
<keyword evidence="6" id="KW-0067">ATP-binding</keyword>
<proteinExistence type="predicted"/>
<dbReference type="PANTHER" id="PTHR24223:SF443">
    <property type="entry name" value="MULTIDRUG-RESISTANCE LIKE PROTEIN 1, ISOFORM I"/>
    <property type="match status" value="1"/>
</dbReference>
<dbReference type="InterPro" id="IPR011527">
    <property type="entry name" value="ABC1_TM_dom"/>
</dbReference>
<evidence type="ECO:0000259" key="10">
    <source>
        <dbReference type="PROSITE" id="PS50929"/>
    </source>
</evidence>
<evidence type="ECO:0000313" key="12">
    <source>
        <dbReference type="Proteomes" id="UP000299102"/>
    </source>
</evidence>
<keyword evidence="7 9" id="KW-1133">Transmembrane helix</keyword>
<keyword evidence="8 9" id="KW-0472">Membrane</keyword>
<reference evidence="11 12" key="1">
    <citation type="journal article" date="2019" name="Commun. Biol.">
        <title>The bagworm genome reveals a unique fibroin gene that provides high tensile strength.</title>
        <authorList>
            <person name="Kono N."/>
            <person name="Nakamura H."/>
            <person name="Ohtoshi R."/>
            <person name="Tomita M."/>
            <person name="Numata K."/>
            <person name="Arakawa K."/>
        </authorList>
    </citation>
    <scope>NUCLEOTIDE SEQUENCE [LARGE SCALE GENOMIC DNA]</scope>
</reference>
<dbReference type="AlphaFoldDB" id="A0A4C1SX23"/>
<evidence type="ECO:0000256" key="8">
    <source>
        <dbReference type="ARBA" id="ARBA00023136"/>
    </source>
</evidence>
<keyword evidence="3 9" id="KW-0812">Transmembrane</keyword>
<evidence type="ECO:0000256" key="9">
    <source>
        <dbReference type="SAM" id="Phobius"/>
    </source>
</evidence>
<keyword evidence="5" id="KW-0547">Nucleotide-binding</keyword>
<evidence type="ECO:0000256" key="2">
    <source>
        <dbReference type="ARBA" id="ARBA00022448"/>
    </source>
</evidence>
<evidence type="ECO:0000256" key="7">
    <source>
        <dbReference type="ARBA" id="ARBA00022989"/>
    </source>
</evidence>
<dbReference type="OrthoDB" id="6500128at2759"/>
<dbReference type="GO" id="GO:0140359">
    <property type="term" value="F:ABC-type transporter activity"/>
    <property type="evidence" value="ECO:0007669"/>
    <property type="project" value="InterPro"/>
</dbReference>
<dbReference type="Pfam" id="PF00664">
    <property type="entry name" value="ABC_membrane"/>
    <property type="match status" value="1"/>
</dbReference>
<dbReference type="Proteomes" id="UP000299102">
    <property type="component" value="Unassembled WGS sequence"/>
</dbReference>
<dbReference type="GO" id="GO:0005524">
    <property type="term" value="F:ATP binding"/>
    <property type="evidence" value="ECO:0007669"/>
    <property type="project" value="UniProtKB-KW"/>
</dbReference>
<evidence type="ECO:0000256" key="3">
    <source>
        <dbReference type="ARBA" id="ARBA00022692"/>
    </source>
</evidence>
<sequence length="145" mass="16463">MPPIIKSFGGVFLFGSMMKLITDCLTFAQPQVLRLIIGFVEGYADEETEQQPEWKGIFYAVLLFVLAAIQTIVLGQYFHRMFIVGLRIRTALINAIYRKALVISNASRKETTVGEIVNLMAVDAQRFMDLTTYLNMLWSAPYKSL</sequence>
<dbReference type="PANTHER" id="PTHR24223">
    <property type="entry name" value="ATP-BINDING CASSETTE SUB-FAMILY C"/>
    <property type="match status" value="1"/>
</dbReference>
<dbReference type="EMBL" id="BGZK01003939">
    <property type="protein sequence ID" value="GBP05708.1"/>
    <property type="molecule type" value="Genomic_DNA"/>
</dbReference>
<dbReference type="STRING" id="151549.A0A4C1SX23"/>
<keyword evidence="4" id="KW-0677">Repeat</keyword>
<dbReference type="GO" id="GO:0016020">
    <property type="term" value="C:membrane"/>
    <property type="evidence" value="ECO:0007669"/>
    <property type="project" value="InterPro"/>
</dbReference>
<keyword evidence="12" id="KW-1185">Reference proteome</keyword>
<dbReference type="GO" id="GO:0012505">
    <property type="term" value="C:endomembrane system"/>
    <property type="evidence" value="ECO:0007669"/>
    <property type="project" value="UniProtKB-SubCell"/>
</dbReference>
<gene>
    <name evidence="11" type="primary">ABCC1</name>
    <name evidence="11" type="ORF">EVAR_71625_1</name>
</gene>